<evidence type="ECO:0000313" key="3">
    <source>
        <dbReference type="Proteomes" id="UP000199340"/>
    </source>
</evidence>
<organism evidence="2 3">
    <name type="scientific">Lutimaribacter saemankumensis</name>
    <dbReference type="NCBI Taxonomy" id="490829"/>
    <lineage>
        <taxon>Bacteria</taxon>
        <taxon>Pseudomonadati</taxon>
        <taxon>Pseudomonadota</taxon>
        <taxon>Alphaproteobacteria</taxon>
        <taxon>Rhodobacterales</taxon>
        <taxon>Roseobacteraceae</taxon>
        <taxon>Lutimaribacter</taxon>
    </lineage>
</organism>
<dbReference type="EMBL" id="FNEB01000004">
    <property type="protein sequence ID" value="SDI68412.1"/>
    <property type="molecule type" value="Genomic_DNA"/>
</dbReference>
<evidence type="ECO:0000313" key="2">
    <source>
        <dbReference type="EMBL" id="SDI68412.1"/>
    </source>
</evidence>
<dbReference type="Pfam" id="PF11249">
    <property type="entry name" value="DUF3047"/>
    <property type="match status" value="1"/>
</dbReference>
<proteinExistence type="predicted"/>
<evidence type="ECO:0008006" key="4">
    <source>
        <dbReference type="Google" id="ProtNLM"/>
    </source>
</evidence>
<gene>
    <name evidence="2" type="ORF">SAMN05421850_104227</name>
</gene>
<dbReference type="STRING" id="490829.SAMN05421850_104227"/>
<keyword evidence="3" id="KW-1185">Reference proteome</keyword>
<sequence length="218" mass="23616">MISFPLVGLLALAATLLGGPAAAAGPVPFDQSWQEQRFPRLAANSYAFRGKTLGLRSEGAVSLAWRGLDASFWSARQAEWDWQVDAGTPPTDLTRKGGDDRNIALYFVFVPRDRAEDASESSLRRLLRDRDARVLVYVWGGAHDRNQMLDSPYLGDRGKTVVLRPSGSGAHRETVDLAGDYARAFGGSPGALVGLAVSGDSDDTDSRIEARIDNLVLR</sequence>
<feature type="chain" id="PRO_5011574828" description="DUF3047 domain-containing protein" evidence="1">
    <location>
        <begin position="24"/>
        <end position="218"/>
    </location>
</feature>
<dbReference type="RefSeq" id="WP_245723350.1">
    <property type="nucleotide sequence ID" value="NZ_FNEB01000004.1"/>
</dbReference>
<dbReference type="AlphaFoldDB" id="A0A1G8MKG8"/>
<feature type="signal peptide" evidence="1">
    <location>
        <begin position="1"/>
        <end position="23"/>
    </location>
</feature>
<dbReference type="Proteomes" id="UP000199340">
    <property type="component" value="Unassembled WGS sequence"/>
</dbReference>
<name>A0A1G8MKG8_9RHOB</name>
<protein>
    <recommendedName>
        <fullName evidence="4">DUF3047 domain-containing protein</fullName>
    </recommendedName>
</protein>
<reference evidence="2 3" key="1">
    <citation type="submission" date="2016-10" db="EMBL/GenBank/DDBJ databases">
        <authorList>
            <person name="de Groot N.N."/>
        </authorList>
    </citation>
    <scope>NUCLEOTIDE SEQUENCE [LARGE SCALE GENOMIC DNA]</scope>
    <source>
        <strain evidence="2 3">DSM 28010</strain>
    </source>
</reference>
<accession>A0A1G8MKG8</accession>
<dbReference type="InterPro" id="IPR021409">
    <property type="entry name" value="DUF3047"/>
</dbReference>
<evidence type="ECO:0000256" key="1">
    <source>
        <dbReference type="SAM" id="SignalP"/>
    </source>
</evidence>
<keyword evidence="1" id="KW-0732">Signal</keyword>